<dbReference type="Pfam" id="PF01083">
    <property type="entry name" value="Cutinase"/>
    <property type="match status" value="1"/>
</dbReference>
<dbReference type="AlphaFoldDB" id="A0AAN7T9K7"/>
<organism evidence="3 4">
    <name type="scientific">Meristemomyces frigidus</name>
    <dbReference type="NCBI Taxonomy" id="1508187"/>
    <lineage>
        <taxon>Eukaryota</taxon>
        <taxon>Fungi</taxon>
        <taxon>Dikarya</taxon>
        <taxon>Ascomycota</taxon>
        <taxon>Pezizomycotina</taxon>
        <taxon>Dothideomycetes</taxon>
        <taxon>Dothideomycetidae</taxon>
        <taxon>Mycosphaerellales</taxon>
        <taxon>Teratosphaeriaceae</taxon>
        <taxon>Meristemomyces</taxon>
    </lineage>
</organism>
<dbReference type="PANTHER" id="PTHR33630:SF13">
    <property type="entry name" value="ACETYLXYLAN ESTERASE"/>
    <property type="match status" value="1"/>
</dbReference>
<dbReference type="EMBL" id="JAVRRL010000118">
    <property type="protein sequence ID" value="KAK5107504.1"/>
    <property type="molecule type" value="Genomic_DNA"/>
</dbReference>
<protein>
    <recommendedName>
        <fullName evidence="5">Cutinase</fullName>
    </recommendedName>
</protein>
<dbReference type="InterPro" id="IPR029058">
    <property type="entry name" value="AB_hydrolase_fold"/>
</dbReference>
<keyword evidence="1" id="KW-0378">Hydrolase</keyword>
<evidence type="ECO:0000313" key="4">
    <source>
        <dbReference type="Proteomes" id="UP001310890"/>
    </source>
</evidence>
<dbReference type="PANTHER" id="PTHR33630">
    <property type="entry name" value="CUTINASE RV1984C-RELATED-RELATED"/>
    <property type="match status" value="1"/>
</dbReference>
<dbReference type="SUPFAM" id="SSF53474">
    <property type="entry name" value="alpha/beta-Hydrolases"/>
    <property type="match status" value="1"/>
</dbReference>
<evidence type="ECO:0008006" key="5">
    <source>
        <dbReference type="Google" id="ProtNLM"/>
    </source>
</evidence>
<dbReference type="GO" id="GO:0052689">
    <property type="term" value="F:carboxylic ester hydrolase activity"/>
    <property type="evidence" value="ECO:0007669"/>
    <property type="project" value="UniProtKB-ARBA"/>
</dbReference>
<keyword evidence="2" id="KW-1015">Disulfide bond</keyword>
<comment type="caution">
    <text evidence="3">The sequence shown here is derived from an EMBL/GenBank/DDBJ whole genome shotgun (WGS) entry which is preliminary data.</text>
</comment>
<accession>A0AAN7T9K7</accession>
<dbReference type="Proteomes" id="UP001310890">
    <property type="component" value="Unassembled WGS sequence"/>
</dbReference>
<reference evidence="3" key="1">
    <citation type="submission" date="2023-08" db="EMBL/GenBank/DDBJ databases">
        <title>Black Yeasts Isolated from many extreme environments.</title>
        <authorList>
            <person name="Coleine C."/>
            <person name="Stajich J.E."/>
            <person name="Selbmann L."/>
        </authorList>
    </citation>
    <scope>NUCLEOTIDE SEQUENCE</scope>
    <source>
        <strain evidence="3">CCFEE 5401</strain>
    </source>
</reference>
<evidence type="ECO:0000313" key="3">
    <source>
        <dbReference type="EMBL" id="KAK5107504.1"/>
    </source>
</evidence>
<sequence>MSNPGRQGNLTTRVCNDLPGMSCDYEDIAYDAISTDYCPSVAAGEALALSQINAYYAKCPDTAIVLSGYSEGATVMGNVLAGDGGDVFCPSTGHPGITDVSSGVACNIAAVTLFGNPRHTANQPYNVLAGVAGEANSHRDAQGLARMAYYTPRLHDYCNYDDLICAAGLGANTVEAHTNYFELYSAEAAQYIADLVKVYTKGSYCAVPTTSSSSSAAVTTSFSSSGSITVPVTITASASAVTYPNGSFPCNPAHDYGNGASCISTAGSLTLVTPTASVPFITVTELTSVYTTVCPLSSVITSGNMTSTSTWTGPSAVTTTYSSTYTTTVAATYVPPPTTPTMSALTTLGGTPAVVSYATSVSTTTYANFPTLSYTKSTPTATYWLNGQGMSNGTEVTGFMASGSGAMPKPTGSSPAPIMPYTGAASNVVAASWFGAAAGVIGLMMI</sequence>
<dbReference type="SMART" id="SM01110">
    <property type="entry name" value="Cutinase"/>
    <property type="match status" value="1"/>
</dbReference>
<gene>
    <name evidence="3" type="ORF">LTR62_001076</name>
</gene>
<name>A0AAN7T9K7_9PEZI</name>
<proteinExistence type="predicted"/>
<evidence type="ECO:0000256" key="1">
    <source>
        <dbReference type="ARBA" id="ARBA00022801"/>
    </source>
</evidence>
<dbReference type="Gene3D" id="3.40.50.1820">
    <property type="entry name" value="alpha/beta hydrolase"/>
    <property type="match status" value="1"/>
</dbReference>
<dbReference type="InterPro" id="IPR000675">
    <property type="entry name" value="Cutinase/axe"/>
</dbReference>
<evidence type="ECO:0000256" key="2">
    <source>
        <dbReference type="ARBA" id="ARBA00023157"/>
    </source>
</evidence>